<reference evidence="12 13" key="1">
    <citation type="submission" date="2017-06" db="EMBL/GenBank/DDBJ databases">
        <title>A platform for efficient transgenesis in Macrostomum lignano, a flatworm model organism for stem cell research.</title>
        <authorList>
            <person name="Berezikov E."/>
        </authorList>
    </citation>
    <scope>NUCLEOTIDE SEQUENCE [LARGE SCALE GENOMIC DNA]</scope>
    <source>
        <strain evidence="12">DV1</strain>
        <tissue evidence="12">Whole organism</tissue>
    </source>
</reference>
<evidence type="ECO:0000256" key="9">
    <source>
        <dbReference type="SAM" id="SignalP"/>
    </source>
</evidence>
<dbReference type="PANTHER" id="PTHR22600:SF21">
    <property type="entry name" value="BETA-HEXOSAMINIDASE A"/>
    <property type="match status" value="1"/>
</dbReference>
<comment type="caution">
    <text evidence="12">The sequence shown here is derived from an EMBL/GenBank/DDBJ whole genome shotgun (WGS) entry which is preliminary data.</text>
</comment>
<dbReference type="InterPro" id="IPR029018">
    <property type="entry name" value="Hex-like_dom2"/>
</dbReference>
<dbReference type="SUPFAM" id="SSF55545">
    <property type="entry name" value="beta-N-acetylhexosaminidase-like domain"/>
    <property type="match status" value="1"/>
</dbReference>
<evidence type="ECO:0000256" key="7">
    <source>
        <dbReference type="ARBA" id="ARBA00023295"/>
    </source>
</evidence>
<dbReference type="Gene3D" id="3.30.379.10">
    <property type="entry name" value="Chitobiase/beta-hexosaminidase domain 2-like"/>
    <property type="match status" value="1"/>
</dbReference>
<evidence type="ECO:0000256" key="5">
    <source>
        <dbReference type="ARBA" id="ARBA00022801"/>
    </source>
</evidence>
<sequence length="561" mass="62573">TEMTLPSLLLLLLAISVAPPALGDPGVGTVWPMPRSLSFGPRQLLYMDSTRFSLNQPACLLVQDAIVRARRSILDSSLWPEPAPRLQRPPKLPSLGDSFRRQSAYGVTSMRMPEPADAAPSPVPLSLVRVEVQRPCNESGGRLMWPSVKMNESYTNAVSGGQVNISAPEPWGAMYGLETLAQLISRYPDGTLRLNETAVSDQPRFAHRGILLDTSRHYLPVRTIMQNLDGMTYNKMNVFHWHIVDDQSFPYQSYTFPELSDKGAYSGRHVYSQQDVASIVEHARRRGIRVVPEFDTPGHTLSWGAGRPGLLTACYNGKGSPDGTYGPVDPTNEANYPFLSALLSELSSVFPDTYLHLGGDEVPFDCWQSNPKVRQFMADRGFGQNYSLLENYYENRIISIATSGANRSVVVWQELLDNAVSLPRGTIVHVWKGGWQDEMAKVTARGYPALLSSCWYLDYIKMSDWKDFYACDPLSFSASAAQKSRVIGGEACLWGEFVDASNAVSQLWPRASAVAERLWSNQTDWRPEVAEPRYAGQRCRMLYRGLNPEPSARTHMCYGRS</sequence>
<dbReference type="FunFam" id="3.20.20.80:FF:000063">
    <property type="entry name" value="Beta-hexosaminidase"/>
    <property type="match status" value="1"/>
</dbReference>
<evidence type="ECO:0000313" key="12">
    <source>
        <dbReference type="EMBL" id="PAA74041.1"/>
    </source>
</evidence>
<dbReference type="GO" id="GO:0030203">
    <property type="term" value="P:glycosaminoglycan metabolic process"/>
    <property type="evidence" value="ECO:0007669"/>
    <property type="project" value="TreeGrafter"/>
</dbReference>
<dbReference type="EC" id="3.2.1.52" evidence="3"/>
<evidence type="ECO:0000259" key="10">
    <source>
        <dbReference type="Pfam" id="PF00728"/>
    </source>
</evidence>
<feature type="signal peptide" evidence="9">
    <location>
        <begin position="1"/>
        <end position="23"/>
    </location>
</feature>
<dbReference type="Proteomes" id="UP000215902">
    <property type="component" value="Unassembled WGS sequence"/>
</dbReference>
<evidence type="ECO:0000313" key="13">
    <source>
        <dbReference type="Proteomes" id="UP000215902"/>
    </source>
</evidence>
<keyword evidence="4 9" id="KW-0732">Signal</keyword>
<dbReference type="Gene3D" id="3.20.20.80">
    <property type="entry name" value="Glycosidases"/>
    <property type="match status" value="1"/>
</dbReference>
<gene>
    <name evidence="12" type="ORF">BOX15_Mlig004493g3</name>
</gene>
<comment type="similarity">
    <text evidence="2">Belongs to the glycosyl hydrolase 20 family.</text>
</comment>
<dbReference type="AlphaFoldDB" id="A0A267FJU7"/>
<feature type="chain" id="PRO_5013148211" description="beta-N-acetylhexosaminidase" evidence="9">
    <location>
        <begin position="24"/>
        <end position="561"/>
    </location>
</feature>
<dbReference type="GO" id="GO:0006689">
    <property type="term" value="P:ganglioside catabolic process"/>
    <property type="evidence" value="ECO:0007669"/>
    <property type="project" value="TreeGrafter"/>
</dbReference>
<comment type="catalytic activity">
    <reaction evidence="1">
        <text>Hydrolysis of terminal non-reducing N-acetyl-D-hexosamine residues in N-acetyl-beta-D-hexosaminides.</text>
        <dbReference type="EC" id="3.2.1.52"/>
    </reaction>
</comment>
<evidence type="ECO:0000256" key="4">
    <source>
        <dbReference type="ARBA" id="ARBA00022729"/>
    </source>
</evidence>
<dbReference type="SUPFAM" id="SSF51445">
    <property type="entry name" value="(Trans)glycosidases"/>
    <property type="match status" value="1"/>
</dbReference>
<keyword evidence="7" id="KW-0326">Glycosidase</keyword>
<dbReference type="Pfam" id="PF00728">
    <property type="entry name" value="Glyco_hydro_20"/>
    <property type="match status" value="1"/>
</dbReference>
<keyword evidence="6" id="KW-0325">Glycoprotein</keyword>
<dbReference type="GO" id="GO:0005975">
    <property type="term" value="P:carbohydrate metabolic process"/>
    <property type="evidence" value="ECO:0007669"/>
    <property type="project" value="InterPro"/>
</dbReference>
<organism evidence="12 13">
    <name type="scientific">Macrostomum lignano</name>
    <dbReference type="NCBI Taxonomy" id="282301"/>
    <lineage>
        <taxon>Eukaryota</taxon>
        <taxon>Metazoa</taxon>
        <taxon>Spiralia</taxon>
        <taxon>Lophotrochozoa</taxon>
        <taxon>Platyhelminthes</taxon>
        <taxon>Rhabditophora</taxon>
        <taxon>Macrostomorpha</taxon>
        <taxon>Macrostomida</taxon>
        <taxon>Macrostomidae</taxon>
        <taxon>Macrostomum</taxon>
    </lineage>
</organism>
<dbReference type="PRINTS" id="PR00738">
    <property type="entry name" value="GLHYDRLASE20"/>
</dbReference>
<feature type="active site" description="Proton donor" evidence="8">
    <location>
        <position position="361"/>
    </location>
</feature>
<dbReference type="CDD" id="cd06562">
    <property type="entry name" value="GH20_HexA_HexB-like"/>
    <property type="match status" value="1"/>
</dbReference>
<dbReference type="InterPro" id="IPR017853">
    <property type="entry name" value="GH"/>
</dbReference>
<name>A0A267FJU7_9PLAT</name>
<dbReference type="InterPro" id="IPR029019">
    <property type="entry name" value="HEX_eukaryotic_N"/>
</dbReference>
<evidence type="ECO:0000256" key="2">
    <source>
        <dbReference type="ARBA" id="ARBA00006285"/>
    </source>
</evidence>
<dbReference type="GO" id="GO:0004563">
    <property type="term" value="F:beta-N-acetylhexosaminidase activity"/>
    <property type="evidence" value="ECO:0007669"/>
    <property type="project" value="UniProtKB-EC"/>
</dbReference>
<dbReference type="Pfam" id="PF14845">
    <property type="entry name" value="Glycohydro_20b2"/>
    <property type="match status" value="1"/>
</dbReference>
<keyword evidence="5" id="KW-0378">Hydrolase</keyword>
<feature type="domain" description="Beta-hexosaminidase eukaryotic type N-terminal" evidence="11">
    <location>
        <begin position="30"/>
        <end position="183"/>
    </location>
</feature>
<evidence type="ECO:0000256" key="1">
    <source>
        <dbReference type="ARBA" id="ARBA00001231"/>
    </source>
</evidence>
<dbReference type="PANTHER" id="PTHR22600">
    <property type="entry name" value="BETA-HEXOSAMINIDASE"/>
    <property type="match status" value="1"/>
</dbReference>
<evidence type="ECO:0000256" key="8">
    <source>
        <dbReference type="PIRSR" id="PIRSR001093-1"/>
    </source>
</evidence>
<protein>
    <recommendedName>
        <fullName evidence="3">beta-N-acetylhexosaminidase</fullName>
        <ecNumber evidence="3">3.2.1.52</ecNumber>
    </recommendedName>
</protein>
<dbReference type="OrthoDB" id="428480at2759"/>
<evidence type="ECO:0000256" key="6">
    <source>
        <dbReference type="ARBA" id="ARBA00023180"/>
    </source>
</evidence>
<dbReference type="EMBL" id="NIVC01000980">
    <property type="protein sequence ID" value="PAA74041.1"/>
    <property type="molecule type" value="Genomic_DNA"/>
</dbReference>
<evidence type="ECO:0000256" key="3">
    <source>
        <dbReference type="ARBA" id="ARBA00012663"/>
    </source>
</evidence>
<dbReference type="GO" id="GO:0016020">
    <property type="term" value="C:membrane"/>
    <property type="evidence" value="ECO:0007669"/>
    <property type="project" value="TreeGrafter"/>
</dbReference>
<dbReference type="GO" id="GO:0005764">
    <property type="term" value="C:lysosome"/>
    <property type="evidence" value="ECO:0007669"/>
    <property type="project" value="TreeGrafter"/>
</dbReference>
<dbReference type="PIRSF" id="PIRSF001093">
    <property type="entry name" value="B-hxosamndse_ab_euk"/>
    <property type="match status" value="1"/>
</dbReference>
<proteinExistence type="inferred from homology"/>
<keyword evidence="13" id="KW-1185">Reference proteome</keyword>
<dbReference type="STRING" id="282301.A0A267FJU7"/>
<feature type="domain" description="Glycoside hydrolase family 20 catalytic" evidence="10">
    <location>
        <begin position="205"/>
        <end position="521"/>
    </location>
</feature>
<accession>A0A267FJU7</accession>
<dbReference type="InterPro" id="IPR025705">
    <property type="entry name" value="Beta_hexosaminidase_sua/sub"/>
</dbReference>
<dbReference type="InterPro" id="IPR015883">
    <property type="entry name" value="Glyco_hydro_20_cat"/>
</dbReference>
<evidence type="ECO:0000259" key="11">
    <source>
        <dbReference type="Pfam" id="PF14845"/>
    </source>
</evidence>
<feature type="non-terminal residue" evidence="12">
    <location>
        <position position="1"/>
    </location>
</feature>